<accession>A0AAN9UEH2</accession>
<feature type="region of interest" description="Disordered" evidence="1">
    <location>
        <begin position="407"/>
        <end position="438"/>
    </location>
</feature>
<feature type="region of interest" description="Disordered" evidence="1">
    <location>
        <begin position="467"/>
        <end position="728"/>
    </location>
</feature>
<feature type="compositionally biased region" description="Low complexity" evidence="1">
    <location>
        <begin position="555"/>
        <end position="584"/>
    </location>
</feature>
<organism evidence="4 5">
    <name type="scientific">Diatrype stigma</name>
    <dbReference type="NCBI Taxonomy" id="117547"/>
    <lineage>
        <taxon>Eukaryota</taxon>
        <taxon>Fungi</taxon>
        <taxon>Dikarya</taxon>
        <taxon>Ascomycota</taxon>
        <taxon>Pezizomycotina</taxon>
        <taxon>Sordariomycetes</taxon>
        <taxon>Xylariomycetidae</taxon>
        <taxon>Xylariales</taxon>
        <taxon>Diatrypaceae</taxon>
        <taxon>Diatrype</taxon>
    </lineage>
</organism>
<dbReference type="Pfam" id="PF20497">
    <property type="entry name" value="SWI-SNF_Ssr4_C"/>
    <property type="match status" value="1"/>
</dbReference>
<sequence>MSTITDPSQGVNRDLLPHVHLISTYRYTVKAQVNPTEVTSWLMQAPKIARDTAPFFWTYLDRPPNGTIFLTWQPLNFLGTNFASDGFIWPPQEQYFQHDAGNGVILEMYYHKAGFAYGEQMATHSRRRFRLVIPPNVHNPNAPQIDPSLWIVHYGPVDNNESIPAGMLPRDPRTQSMLETRAYLQRCGQIQRKEFILSDRVNWPQIPWPREPARPMYAGNRGVPQSIAYPAHPPTAAGPPSKRARTSQAAHNQAPSAMALPQQDSVYDDEEDISRGDMFDYLTAREISNERYQQNHTWMEEILSSPYRLGQIKFPDLGFGLKGELSGLTEGIFEAHTIDATSPKPSDKASASPLDPEQALAFRKRIDNHIQSTTSEIEKMKAEHAKKMGRFKQNSLLSIAERELRTAADGSGHDAFQLEGRSEESEDSGSRWHSKHNKKVEEIVSQVEAHLGRQTKVIHDLRRIQDGGYQEPEPEPVIEPVAIPQPDVPAEDQSAGANASAAMSRQPSHAGSQNSGIMVGDSDIDMGGTATELLDQMHTGRSAQSTHSTPHAPVSAVQSTASTPAPASALSPQPAPQQTEAPEQGGAGDVKMDGTDSTTAPDQGTGSGEWVVVPKDNTTADSPGNNQAPANDTPNPQGTSTSGKQASAAGTPAAAGESGSMGFEGEQNDFSSLGDLDTAGSAMADFSTTPGGLGENLDLNMEMDDSAFGDAFHGAESTQGNTPGGDTV</sequence>
<dbReference type="GO" id="GO:0006338">
    <property type="term" value="P:chromatin remodeling"/>
    <property type="evidence" value="ECO:0007669"/>
    <property type="project" value="InterPro"/>
</dbReference>
<reference evidence="4 5" key="1">
    <citation type="submission" date="2024-02" db="EMBL/GenBank/DDBJ databases">
        <title>De novo assembly and annotation of 12 fungi associated with fruit tree decline syndrome in Ontario, Canada.</title>
        <authorList>
            <person name="Sulman M."/>
            <person name="Ellouze W."/>
            <person name="Ilyukhin E."/>
        </authorList>
    </citation>
    <scope>NUCLEOTIDE SEQUENCE [LARGE SCALE GENOMIC DNA]</scope>
    <source>
        <strain evidence="4 5">M11/M66-122</strain>
    </source>
</reference>
<name>A0AAN9UEH2_9PEZI</name>
<evidence type="ECO:0000313" key="5">
    <source>
        <dbReference type="Proteomes" id="UP001320420"/>
    </source>
</evidence>
<dbReference type="Proteomes" id="UP001320420">
    <property type="component" value="Unassembled WGS sequence"/>
</dbReference>
<protein>
    <recommendedName>
        <fullName evidence="6">DUF1750-domain-containing protein</fullName>
    </recommendedName>
</protein>
<feature type="compositionally biased region" description="Polar residues" evidence="1">
    <location>
        <begin position="595"/>
        <end position="604"/>
    </location>
</feature>
<evidence type="ECO:0008006" key="6">
    <source>
        <dbReference type="Google" id="ProtNLM"/>
    </source>
</evidence>
<feature type="compositionally biased region" description="Polar residues" evidence="1">
    <location>
        <begin position="495"/>
        <end position="516"/>
    </location>
</feature>
<evidence type="ECO:0000259" key="2">
    <source>
        <dbReference type="Pfam" id="PF08549"/>
    </source>
</evidence>
<feature type="compositionally biased region" description="Low complexity" evidence="1">
    <location>
        <begin position="646"/>
        <end position="660"/>
    </location>
</feature>
<dbReference type="AlphaFoldDB" id="A0AAN9UEH2"/>
<evidence type="ECO:0000259" key="3">
    <source>
        <dbReference type="Pfam" id="PF20497"/>
    </source>
</evidence>
<feature type="compositionally biased region" description="Polar residues" evidence="1">
    <location>
        <begin position="616"/>
        <end position="645"/>
    </location>
</feature>
<proteinExistence type="predicted"/>
<dbReference type="InterPro" id="IPR013859">
    <property type="entry name" value="Ssr4_N"/>
</dbReference>
<evidence type="ECO:0000313" key="4">
    <source>
        <dbReference type="EMBL" id="KAK7741948.1"/>
    </source>
</evidence>
<keyword evidence="5" id="KW-1185">Reference proteome</keyword>
<feature type="compositionally biased region" description="Polar residues" evidence="1">
    <location>
        <begin position="539"/>
        <end position="549"/>
    </location>
</feature>
<comment type="caution">
    <text evidence="4">The sequence shown here is derived from an EMBL/GenBank/DDBJ whole genome shotgun (WGS) entry which is preliminary data.</text>
</comment>
<dbReference type="EMBL" id="JAKJXP020000151">
    <property type="protein sequence ID" value="KAK7741948.1"/>
    <property type="molecule type" value="Genomic_DNA"/>
</dbReference>
<feature type="region of interest" description="Disordered" evidence="1">
    <location>
        <begin position="228"/>
        <end position="257"/>
    </location>
</feature>
<dbReference type="InterPro" id="IPR046464">
    <property type="entry name" value="SWI-SNF_Ssr4_C"/>
</dbReference>
<evidence type="ECO:0000256" key="1">
    <source>
        <dbReference type="SAM" id="MobiDB-lite"/>
    </source>
</evidence>
<feature type="domain" description="SWI/SNF and RSC complexes subunit Ssr4 N-terminal" evidence="2">
    <location>
        <begin position="6"/>
        <end position="218"/>
    </location>
</feature>
<dbReference type="Pfam" id="PF08549">
    <property type="entry name" value="SWI-SNF_Ssr4_N"/>
    <property type="match status" value="1"/>
</dbReference>
<feature type="compositionally biased region" description="Polar residues" evidence="1">
    <location>
        <begin position="246"/>
        <end position="255"/>
    </location>
</feature>
<feature type="domain" description="SWI/SNF and RSC complexes subunit Ssr4 C-terminal" evidence="3">
    <location>
        <begin position="267"/>
        <end position="719"/>
    </location>
</feature>
<gene>
    <name evidence="4" type="ORF">SLS62_010843</name>
</gene>